<keyword evidence="1" id="KW-0472">Membrane</keyword>
<evidence type="ECO:0000313" key="3">
    <source>
        <dbReference type="Proteomes" id="UP001448858"/>
    </source>
</evidence>
<evidence type="ECO:0000256" key="1">
    <source>
        <dbReference type="SAM" id="Phobius"/>
    </source>
</evidence>
<proteinExistence type="predicted"/>
<dbReference type="RefSeq" id="WP_342024031.1">
    <property type="nucleotide sequence ID" value="NZ_CP151657.1"/>
</dbReference>
<evidence type="ECO:0008006" key="4">
    <source>
        <dbReference type="Google" id="ProtNLM"/>
    </source>
</evidence>
<keyword evidence="1" id="KW-1133">Transmembrane helix</keyword>
<accession>A0ABZ2ZZZ2</accession>
<name>A0ABZ2ZZZ2_9MICC</name>
<feature type="transmembrane region" description="Helical" evidence="1">
    <location>
        <begin position="30"/>
        <end position="50"/>
    </location>
</feature>
<protein>
    <recommendedName>
        <fullName evidence="4">Integral membrane protein</fullName>
    </recommendedName>
</protein>
<feature type="transmembrane region" description="Helical" evidence="1">
    <location>
        <begin position="62"/>
        <end position="82"/>
    </location>
</feature>
<keyword evidence="1" id="KW-0812">Transmembrane</keyword>
<reference evidence="2 3" key="1">
    <citation type="submission" date="2024-04" db="EMBL/GenBank/DDBJ databases">
        <title>Arthrobacter sp. from Plains bison fecal sample.</title>
        <authorList>
            <person name="Ruzzini A."/>
        </authorList>
    </citation>
    <scope>NUCLEOTIDE SEQUENCE [LARGE SCALE GENOMIC DNA]</scope>
    <source>
        <strain evidence="2 3">EINP1</strain>
    </source>
</reference>
<dbReference type="EMBL" id="CP151657">
    <property type="protein sequence ID" value="WZP16419.1"/>
    <property type="molecule type" value="Genomic_DNA"/>
</dbReference>
<sequence length="100" mass="10471">MASLIVAVVASLAAGFIVWGADRRRSRYGVFLLPGLGVVAGLLLWVVLQLAGAGSDPDLHWLVWALPPVAAAACAVTTALVLGPARESRDSAELERVLRL</sequence>
<organism evidence="2 3">
    <name type="scientific">Arthrobacter citreus</name>
    <dbReference type="NCBI Taxonomy" id="1670"/>
    <lineage>
        <taxon>Bacteria</taxon>
        <taxon>Bacillati</taxon>
        <taxon>Actinomycetota</taxon>
        <taxon>Actinomycetes</taxon>
        <taxon>Micrococcales</taxon>
        <taxon>Micrococcaceae</taxon>
        <taxon>Arthrobacter</taxon>
    </lineage>
</organism>
<dbReference type="Proteomes" id="UP001448858">
    <property type="component" value="Chromosome"/>
</dbReference>
<evidence type="ECO:0000313" key="2">
    <source>
        <dbReference type="EMBL" id="WZP16419.1"/>
    </source>
</evidence>
<gene>
    <name evidence="2" type="ORF">AAE021_02175</name>
</gene>
<keyword evidence="3" id="KW-1185">Reference proteome</keyword>